<dbReference type="Gene3D" id="1.10.150.240">
    <property type="entry name" value="Putative phosphatase, domain 2"/>
    <property type="match status" value="1"/>
</dbReference>
<dbReference type="InterPro" id="IPR023198">
    <property type="entry name" value="PGP-like_dom2"/>
</dbReference>
<dbReference type="PANTHER" id="PTHR46193">
    <property type="entry name" value="6-PHOSPHOGLUCONATE PHOSPHATASE"/>
    <property type="match status" value="1"/>
</dbReference>
<dbReference type="SUPFAM" id="SSF56784">
    <property type="entry name" value="HAD-like"/>
    <property type="match status" value="1"/>
</dbReference>
<keyword evidence="6" id="KW-0378">Hydrolase</keyword>
<comment type="cofactor">
    <cofactor evidence="1">
        <name>Mg(2+)</name>
        <dbReference type="ChEBI" id="CHEBI:18420"/>
    </cofactor>
</comment>
<comment type="caution">
    <text evidence="6">The sequence shown here is derived from an EMBL/GenBank/DDBJ whole genome shotgun (WGS) entry which is preliminary data.</text>
</comment>
<dbReference type="NCBIfam" id="TIGR01509">
    <property type="entry name" value="HAD-SF-IA-v3"/>
    <property type="match status" value="1"/>
</dbReference>
<evidence type="ECO:0000256" key="3">
    <source>
        <dbReference type="ARBA" id="ARBA00022723"/>
    </source>
</evidence>
<keyword evidence="4" id="KW-0460">Magnesium</keyword>
<keyword evidence="3" id="KW-0479">Metal-binding</keyword>
<dbReference type="Proteomes" id="UP001239167">
    <property type="component" value="Unassembled WGS sequence"/>
</dbReference>
<proteinExistence type="inferred from homology"/>
<sequence>MKAVIFDMDGVIVDSEAAHIKMKIQALEEYGIACSPEECMPYFGRSSNAFFSDFIKKSAAHISLQEIVARKHQLFLQYVANDGNVNPIEGALELIHGLRRNNIPLALASSSVRSNIEWFLKKFGVFDCFDVVLSGAELSESKPNPEIYLLAAKKLGTGPQECVVIEDAEAGVTAAKMAGSYCIAYCNPVYKNCGQDVSSADMLVNSLTDISAERIIGINI</sequence>
<reference evidence="6 7" key="1">
    <citation type="submission" date="2023-07" db="EMBL/GenBank/DDBJ databases">
        <title>Genomic Encyclopedia of Type Strains, Phase IV (KMG-IV): sequencing the most valuable type-strain genomes for metagenomic binning, comparative biology and taxonomic classification.</title>
        <authorList>
            <person name="Goeker M."/>
        </authorList>
    </citation>
    <scope>NUCLEOTIDE SEQUENCE [LARGE SCALE GENOMIC DNA]</scope>
    <source>
        <strain evidence="6 7">DSM 16980</strain>
    </source>
</reference>
<keyword evidence="5" id="KW-0119">Carbohydrate metabolism</keyword>
<dbReference type="InterPro" id="IPR006439">
    <property type="entry name" value="HAD-SF_hydro_IA"/>
</dbReference>
<dbReference type="EMBL" id="JAUSUE010000008">
    <property type="protein sequence ID" value="MDQ0203650.1"/>
    <property type="molecule type" value="Genomic_DNA"/>
</dbReference>
<dbReference type="RefSeq" id="WP_307223735.1">
    <property type="nucleotide sequence ID" value="NZ_CP116940.1"/>
</dbReference>
<organism evidence="6 7">
    <name type="scientific">Pectinatus haikarae</name>
    <dbReference type="NCBI Taxonomy" id="349096"/>
    <lineage>
        <taxon>Bacteria</taxon>
        <taxon>Bacillati</taxon>
        <taxon>Bacillota</taxon>
        <taxon>Negativicutes</taxon>
        <taxon>Selenomonadales</taxon>
        <taxon>Selenomonadaceae</taxon>
        <taxon>Pectinatus</taxon>
    </lineage>
</organism>
<dbReference type="Pfam" id="PF13419">
    <property type="entry name" value="HAD_2"/>
    <property type="match status" value="1"/>
</dbReference>
<dbReference type="InterPro" id="IPR036412">
    <property type="entry name" value="HAD-like_sf"/>
</dbReference>
<dbReference type="SFLD" id="SFLDG01129">
    <property type="entry name" value="C1.5:_HAD__Beta-PGM__Phosphata"/>
    <property type="match status" value="1"/>
</dbReference>
<evidence type="ECO:0000256" key="2">
    <source>
        <dbReference type="ARBA" id="ARBA00006171"/>
    </source>
</evidence>
<comment type="similarity">
    <text evidence="2">Belongs to the HAD-like hydrolase superfamily. CbbY/CbbZ/Gph/YieH family.</text>
</comment>
<dbReference type="InterPro" id="IPR023214">
    <property type="entry name" value="HAD_sf"/>
</dbReference>
<dbReference type="NCBIfam" id="TIGR01549">
    <property type="entry name" value="HAD-SF-IA-v1"/>
    <property type="match status" value="1"/>
</dbReference>
<dbReference type="PANTHER" id="PTHR46193:SF18">
    <property type="entry name" value="HEXITOL PHOSPHATASE B"/>
    <property type="match status" value="1"/>
</dbReference>
<name>A0ABT9Y745_9FIRM</name>
<dbReference type="SFLD" id="SFLDG01135">
    <property type="entry name" value="C1.5.6:_HAD__Beta-PGM__Phospha"/>
    <property type="match status" value="1"/>
</dbReference>
<dbReference type="PRINTS" id="PR00413">
    <property type="entry name" value="HADHALOGNASE"/>
</dbReference>
<evidence type="ECO:0000313" key="6">
    <source>
        <dbReference type="EMBL" id="MDQ0203650.1"/>
    </source>
</evidence>
<evidence type="ECO:0000256" key="1">
    <source>
        <dbReference type="ARBA" id="ARBA00001946"/>
    </source>
</evidence>
<accession>A0ABT9Y745</accession>
<dbReference type="CDD" id="cd16423">
    <property type="entry name" value="HAD_BPGM-like"/>
    <property type="match status" value="1"/>
</dbReference>
<protein>
    <submittedName>
        <fullName evidence="6">HAD superfamily hydrolase (TIGR01509 family)</fullName>
    </submittedName>
</protein>
<evidence type="ECO:0000256" key="4">
    <source>
        <dbReference type="ARBA" id="ARBA00022842"/>
    </source>
</evidence>
<dbReference type="Gene3D" id="3.40.50.1000">
    <property type="entry name" value="HAD superfamily/HAD-like"/>
    <property type="match status" value="1"/>
</dbReference>
<dbReference type="InterPro" id="IPR051600">
    <property type="entry name" value="Beta-PGM-like"/>
</dbReference>
<keyword evidence="7" id="KW-1185">Reference proteome</keyword>
<dbReference type="InterPro" id="IPR041492">
    <property type="entry name" value="HAD_2"/>
</dbReference>
<gene>
    <name evidence="6" type="ORF">J2S01_001367</name>
</gene>
<evidence type="ECO:0000256" key="5">
    <source>
        <dbReference type="ARBA" id="ARBA00023277"/>
    </source>
</evidence>
<dbReference type="SFLD" id="SFLDS00003">
    <property type="entry name" value="Haloacid_Dehalogenase"/>
    <property type="match status" value="1"/>
</dbReference>
<dbReference type="GO" id="GO:0016787">
    <property type="term" value="F:hydrolase activity"/>
    <property type="evidence" value="ECO:0007669"/>
    <property type="project" value="UniProtKB-KW"/>
</dbReference>
<evidence type="ECO:0000313" key="7">
    <source>
        <dbReference type="Proteomes" id="UP001239167"/>
    </source>
</evidence>